<gene>
    <name evidence="4" type="ORF">KFE25_001028</name>
</gene>
<dbReference type="AlphaFoldDB" id="A0A8J5X3B7"/>
<dbReference type="InterPro" id="IPR001190">
    <property type="entry name" value="SRCR"/>
</dbReference>
<feature type="region of interest" description="Disordered" evidence="1">
    <location>
        <begin position="389"/>
        <end position="505"/>
    </location>
</feature>
<keyword evidence="2" id="KW-1133">Transmembrane helix</keyword>
<dbReference type="GO" id="GO:0016020">
    <property type="term" value="C:membrane"/>
    <property type="evidence" value="ECO:0007669"/>
    <property type="project" value="InterPro"/>
</dbReference>
<evidence type="ECO:0000313" key="5">
    <source>
        <dbReference type="Proteomes" id="UP000751190"/>
    </source>
</evidence>
<feature type="domain" description="SRCR" evidence="3">
    <location>
        <begin position="168"/>
        <end position="297"/>
    </location>
</feature>
<sequence length="505" mass="53926">MTCEVAVGSPSGVERPTWRSARGGSARALVVAVTAVLLVCVYVTHVRSAERPPGSLVRAEAIAVAAVRPPQALYGNGCKLSMFIPMTACKKDIKSDACCNALRTIMNAACVCQAMPPIVLKNGGTPLSFLDNFLGCNLRDDTHDPVDFVARSTPCADRAEWCADRRHARDVRLDSYPIGRVQMWHRTDGWRYVTPARLDERGDLGAALEMETARFVCKALGYRDASEWGYTDKIGSRSTGFALACPPDAADARDVRACSPLELDVSHGEPAPMWAHCNAYPGVVGMCVRPHEEVLCTSLGDNQLTGARAPDGDVAHQRAVGGSHMLCGTAGINESRIAWENGAWDDDRAYVRAHGYEVKPRVELWRGARAGAPAHDVVPVPAGEWAFDPNVAPPPPPSGEAAALAPPPLSPPYHASPPLPAGGTLAFLPPPSAASSAPSAAPPPLPSMSGDPLAFLDHINEPASPPPPPPSREASTRLSPPPPPLQIVGGSPTFWRRQRRQRQRR</sequence>
<evidence type="ECO:0000313" key="4">
    <source>
        <dbReference type="EMBL" id="KAG8457291.1"/>
    </source>
</evidence>
<proteinExistence type="predicted"/>
<protein>
    <recommendedName>
        <fullName evidence="3">SRCR domain-containing protein</fullName>
    </recommendedName>
</protein>
<feature type="transmembrane region" description="Helical" evidence="2">
    <location>
        <begin position="28"/>
        <end position="45"/>
    </location>
</feature>
<dbReference type="PROSITE" id="PS50287">
    <property type="entry name" value="SRCR_2"/>
    <property type="match status" value="1"/>
</dbReference>
<comment type="caution">
    <text evidence="4">The sequence shown here is derived from an EMBL/GenBank/DDBJ whole genome shotgun (WGS) entry which is preliminary data.</text>
</comment>
<keyword evidence="2" id="KW-0472">Membrane</keyword>
<feature type="compositionally biased region" description="Pro residues" evidence="1">
    <location>
        <begin position="405"/>
        <end position="420"/>
    </location>
</feature>
<feature type="compositionally biased region" description="Basic residues" evidence="1">
    <location>
        <begin position="496"/>
        <end position="505"/>
    </location>
</feature>
<keyword evidence="5" id="KW-1185">Reference proteome</keyword>
<evidence type="ECO:0000259" key="3">
    <source>
        <dbReference type="PROSITE" id="PS50287"/>
    </source>
</evidence>
<accession>A0A8J5X3B7</accession>
<reference evidence="4" key="1">
    <citation type="submission" date="2021-05" db="EMBL/GenBank/DDBJ databases">
        <title>The genome of the haptophyte Pavlova lutheri (Diacronema luteri, Pavlovales) - a model for lipid biosynthesis in eukaryotic algae.</title>
        <authorList>
            <person name="Hulatt C.J."/>
            <person name="Posewitz M.C."/>
        </authorList>
    </citation>
    <scope>NUCLEOTIDE SEQUENCE</scope>
    <source>
        <strain evidence="4">NIVA-4/92</strain>
    </source>
</reference>
<dbReference type="EMBL" id="JAGTXO010000075">
    <property type="protein sequence ID" value="KAG8457291.1"/>
    <property type="molecule type" value="Genomic_DNA"/>
</dbReference>
<organism evidence="4 5">
    <name type="scientific">Diacronema lutheri</name>
    <name type="common">Unicellular marine alga</name>
    <name type="synonym">Monochrysis lutheri</name>
    <dbReference type="NCBI Taxonomy" id="2081491"/>
    <lineage>
        <taxon>Eukaryota</taxon>
        <taxon>Haptista</taxon>
        <taxon>Haptophyta</taxon>
        <taxon>Pavlovophyceae</taxon>
        <taxon>Pavlovales</taxon>
        <taxon>Pavlovaceae</taxon>
        <taxon>Diacronema</taxon>
    </lineage>
</organism>
<keyword evidence="2" id="KW-0812">Transmembrane</keyword>
<evidence type="ECO:0000256" key="2">
    <source>
        <dbReference type="SAM" id="Phobius"/>
    </source>
</evidence>
<evidence type="ECO:0000256" key="1">
    <source>
        <dbReference type="SAM" id="MobiDB-lite"/>
    </source>
</evidence>
<name>A0A8J5X3B7_DIALT</name>
<dbReference type="Proteomes" id="UP000751190">
    <property type="component" value="Unassembled WGS sequence"/>
</dbReference>